<dbReference type="EMBL" id="CP015405">
    <property type="protein sequence ID" value="ARE64879.1"/>
    <property type="molecule type" value="Genomic_DNA"/>
</dbReference>
<keyword evidence="2" id="KW-1185">Reference proteome</keyword>
<dbReference type="KEGG" id="byl:A4V09_23945"/>
<dbReference type="STRING" id="1796616.A4V09_23945"/>
<evidence type="ECO:0000313" key="2">
    <source>
        <dbReference type="Proteomes" id="UP000092574"/>
    </source>
</evidence>
<evidence type="ECO:0000313" key="1">
    <source>
        <dbReference type="EMBL" id="ARE64879.1"/>
    </source>
</evidence>
<dbReference type="AlphaFoldDB" id="A0A1V0QEL0"/>
<dbReference type="NCBIfam" id="TIGR04223">
    <property type="entry name" value="quorum_AgrD"/>
    <property type="match status" value="1"/>
</dbReference>
<accession>A0A1V0QEL0</accession>
<sequence length="71" mass="7996">MLDSLVCFYGKIGKNEMEALKMKKIEHFIQSHVNVLASLAMVFSVLAANSRCVCIYHQPSIPEGLQKLKRS</sequence>
<dbReference type="InterPro" id="IPR009229">
    <property type="entry name" value="AgrD"/>
</dbReference>
<name>A0A1V0QEL0_9FIRM</name>
<protein>
    <recommendedName>
        <fullName evidence="3">Cyclic lactone autoinducer peptide</fullName>
    </recommendedName>
</protein>
<dbReference type="Proteomes" id="UP000092574">
    <property type="component" value="Chromosome"/>
</dbReference>
<reference evidence="1" key="1">
    <citation type="submission" date="2017-04" db="EMBL/GenBank/DDBJ databases">
        <title>Complete Genome Sequences of Twelve Strains of a Stable Defined Moderately Diverse Mouse Microbiota 2 (sDMDMm2).</title>
        <authorList>
            <person name="Uchimura Y."/>
            <person name="Wyss M."/>
            <person name="Brugiroux S."/>
            <person name="Limenitakis J.P."/>
            <person name="Stecher B."/>
            <person name="McCoy K.D."/>
            <person name="Macpherson A.J."/>
        </authorList>
    </citation>
    <scope>NUCLEOTIDE SEQUENCE</scope>
    <source>
        <strain evidence="1">YL58</strain>
    </source>
</reference>
<evidence type="ECO:0008006" key="3">
    <source>
        <dbReference type="Google" id="ProtNLM"/>
    </source>
</evidence>
<proteinExistence type="predicted"/>
<organism evidence="1 2">
    <name type="scientific">Blautia pseudococcoides</name>
    <dbReference type="NCBI Taxonomy" id="1796616"/>
    <lineage>
        <taxon>Bacteria</taxon>
        <taxon>Bacillati</taxon>
        <taxon>Bacillota</taxon>
        <taxon>Clostridia</taxon>
        <taxon>Lachnospirales</taxon>
        <taxon>Lachnospiraceae</taxon>
        <taxon>Blautia</taxon>
    </lineage>
</organism>
<gene>
    <name evidence="1" type="ORF">A4V09_23945</name>
</gene>